<accession>Q9KKS8</accession>
<dbReference type="AlphaFoldDB" id="Q9KKS8"/>
<dbReference type="PIR" id="E82387">
    <property type="entry name" value="E82387"/>
</dbReference>
<dbReference type="HOGENOM" id="CLU_2686808_0_0_6"/>
<dbReference type="PATRIC" id="fig|243277.26.peg.3627"/>
<evidence type="ECO:0000313" key="1">
    <source>
        <dbReference type="EMBL" id="AAF96918.1"/>
    </source>
</evidence>
<organism evidence="1 2">
    <name type="scientific">Vibrio cholerae serotype O1 (strain ATCC 39315 / El Tor Inaba N16961)</name>
    <dbReference type="NCBI Taxonomy" id="243277"/>
    <lineage>
        <taxon>Bacteria</taxon>
        <taxon>Pseudomonadati</taxon>
        <taxon>Pseudomonadota</taxon>
        <taxon>Gammaproteobacteria</taxon>
        <taxon>Vibrionales</taxon>
        <taxon>Vibrionaceae</taxon>
        <taxon>Vibrio</taxon>
    </lineage>
</organism>
<dbReference type="EnsemblBacteria" id="AAF96918">
    <property type="protein sequence ID" value="AAF96918"/>
    <property type="gene ID" value="VC_A1022"/>
</dbReference>
<keyword evidence="2" id="KW-1185">Reference proteome</keyword>
<sequence length="74" mass="8178">MDDDWRPLGGKMPNPVSNVYSLEEMLSLIQREQPFAGELESAGCFIKIEDYLPVVCTAIHAGSRYAKICSNSAN</sequence>
<evidence type="ECO:0000313" key="2">
    <source>
        <dbReference type="Proteomes" id="UP000000584"/>
    </source>
</evidence>
<dbReference type="KEGG" id="vch:VC_A1022"/>
<protein>
    <submittedName>
        <fullName evidence="1">Uncharacterized protein</fullName>
    </submittedName>
</protein>
<dbReference type="Proteomes" id="UP000000584">
    <property type="component" value="Chromosome II"/>
</dbReference>
<reference evidence="1 2" key="1">
    <citation type="journal article" date="2000" name="Nature">
        <title>DNA sequence of both chromosomes of the cholera pathogen Vibrio cholerae.</title>
        <authorList>
            <person name="Heidelberg J.F."/>
            <person name="Eisen J.A."/>
            <person name="Nelson W.C."/>
            <person name="Clayton R.A."/>
            <person name="Gwinn M.L."/>
            <person name="Dodson R.J."/>
            <person name="Haft D.H."/>
            <person name="Hickey E.K."/>
            <person name="Peterson J.D."/>
            <person name="Umayam L.A."/>
            <person name="Gill S.R."/>
            <person name="Nelson K.E."/>
            <person name="Read T.D."/>
            <person name="Tettelin H."/>
            <person name="Richardson D."/>
            <person name="Ermolaeva M.D."/>
            <person name="Vamathevan J."/>
            <person name="Bass S."/>
            <person name="Qin H."/>
            <person name="Dragoi I."/>
            <person name="Sellers P."/>
            <person name="McDonald L."/>
            <person name="Utterback T."/>
            <person name="Fleishmann R.D."/>
            <person name="Nierman W.C."/>
            <person name="White O."/>
            <person name="Salzberg S.L."/>
            <person name="Smith H.O."/>
            <person name="Colwell R.R."/>
            <person name="Mekalanos J.J."/>
            <person name="Venter J.C."/>
            <person name="Fraser C.M."/>
        </authorList>
    </citation>
    <scope>NUCLEOTIDE SEQUENCE [LARGE SCALE GENOMIC DNA]</scope>
    <source>
        <strain evidence="2">ATCC 39315 / El Tor Inaba N16961</strain>
    </source>
</reference>
<proteinExistence type="predicted"/>
<gene>
    <name evidence="1" type="ordered locus">VC_A1022</name>
</gene>
<dbReference type="EMBL" id="AE003853">
    <property type="protein sequence ID" value="AAF96918.1"/>
    <property type="molecule type" value="Genomic_DNA"/>
</dbReference>
<dbReference type="STRING" id="243277.VC_A1022"/>
<name>Q9KKS8_VIBCH</name>